<sequence>MEVLRYILISLIPDARSTSDMNHAWLNESGAEEENNLENGANKLFKEVRETFKNIKKSFTKHGHGHYHDHTKPVEPEPITRYLP</sequence>
<dbReference type="AlphaFoldDB" id="A0A8S9RMM8"/>
<protein>
    <submittedName>
        <fullName evidence="2">Uncharacterized protein</fullName>
    </submittedName>
</protein>
<evidence type="ECO:0000256" key="1">
    <source>
        <dbReference type="SAM" id="MobiDB-lite"/>
    </source>
</evidence>
<name>A0A8S9RMM8_BRACR</name>
<feature type="compositionally biased region" description="Basic and acidic residues" evidence="1">
    <location>
        <begin position="66"/>
        <end position="75"/>
    </location>
</feature>
<dbReference type="EMBL" id="QGKX02000095">
    <property type="protein sequence ID" value="KAF3573905.1"/>
    <property type="molecule type" value="Genomic_DNA"/>
</dbReference>
<comment type="caution">
    <text evidence="2">The sequence shown here is derived from an EMBL/GenBank/DDBJ whole genome shotgun (WGS) entry which is preliminary data.</text>
</comment>
<accession>A0A8S9RMM8</accession>
<feature type="region of interest" description="Disordered" evidence="1">
    <location>
        <begin position="59"/>
        <end position="84"/>
    </location>
</feature>
<reference evidence="2" key="1">
    <citation type="submission" date="2019-12" db="EMBL/GenBank/DDBJ databases">
        <title>Genome sequencing and annotation of Brassica cretica.</title>
        <authorList>
            <person name="Studholme D.J."/>
            <person name="Sarris P."/>
        </authorList>
    </citation>
    <scope>NUCLEOTIDE SEQUENCE</scope>
    <source>
        <strain evidence="2">PFS-109/04</strain>
        <tissue evidence="2">Leaf</tissue>
    </source>
</reference>
<evidence type="ECO:0000313" key="3">
    <source>
        <dbReference type="Proteomes" id="UP000712600"/>
    </source>
</evidence>
<organism evidence="2 3">
    <name type="scientific">Brassica cretica</name>
    <name type="common">Mustard</name>
    <dbReference type="NCBI Taxonomy" id="69181"/>
    <lineage>
        <taxon>Eukaryota</taxon>
        <taxon>Viridiplantae</taxon>
        <taxon>Streptophyta</taxon>
        <taxon>Embryophyta</taxon>
        <taxon>Tracheophyta</taxon>
        <taxon>Spermatophyta</taxon>
        <taxon>Magnoliopsida</taxon>
        <taxon>eudicotyledons</taxon>
        <taxon>Gunneridae</taxon>
        <taxon>Pentapetalae</taxon>
        <taxon>rosids</taxon>
        <taxon>malvids</taxon>
        <taxon>Brassicales</taxon>
        <taxon>Brassicaceae</taxon>
        <taxon>Brassiceae</taxon>
        <taxon>Brassica</taxon>
    </lineage>
</organism>
<evidence type="ECO:0000313" key="2">
    <source>
        <dbReference type="EMBL" id="KAF3573905.1"/>
    </source>
</evidence>
<dbReference type="Proteomes" id="UP000712600">
    <property type="component" value="Unassembled WGS sequence"/>
</dbReference>
<gene>
    <name evidence="2" type="ORF">F2Q69_00061317</name>
</gene>
<proteinExistence type="predicted"/>